<dbReference type="GO" id="GO:0016787">
    <property type="term" value="F:hydrolase activity"/>
    <property type="evidence" value="ECO:0007669"/>
    <property type="project" value="UniProtKB-KW"/>
</dbReference>
<evidence type="ECO:0000256" key="3">
    <source>
        <dbReference type="ARBA" id="ARBA00022729"/>
    </source>
</evidence>
<protein>
    <recommendedName>
        <fullName evidence="6">Secretion system C-terminal sorting domain-containing protein</fullName>
    </recommendedName>
</protein>
<evidence type="ECO:0000313" key="7">
    <source>
        <dbReference type="EMBL" id="KGD67627.1"/>
    </source>
</evidence>
<keyword evidence="3 5" id="KW-0732">Signal</keyword>
<feature type="chain" id="PRO_5001917953" description="Secretion system C-terminal sorting domain-containing protein" evidence="5">
    <location>
        <begin position="19"/>
        <end position="377"/>
    </location>
</feature>
<dbReference type="NCBIfam" id="TIGR04183">
    <property type="entry name" value="Por_Secre_tail"/>
    <property type="match status" value="1"/>
</dbReference>
<sequence>MKKITTLLSLFIVTICFGQIPTGYYNTATGTGYTLKTQLKTRITTGHNDQGYGQLWTLYTQSAFRDNYYENNGSLLDMYSENPTGTDAYEYTSTSNQCGNYNSEGDCYNREHLVPQSYFDNFQVDPMKNDPFHVVPSDGKVNGDRNNLPFGDVASGTYLSSNGSKRGPNTINSFSSFSGTVFEPIDEFKGDVARAYFYFATRYEDFMDNFYTTANSATCQAKNMFDGSTGKVFSDGFILLLIKWHIEDPVSAKEIAQNNAIYLYQGNRNPYIDHPEYVCSIWTTQCATVNALANETFASLDNVSVYPNPSNENKINIQSSVEIKDIQLFSISGQLIKEVKNPEFSNNFYTLDNLPKGFYFLRLSTDNQSTTKKVIIN</sequence>
<dbReference type="SUPFAM" id="SSF54060">
    <property type="entry name" value="His-Me finger endonucleases"/>
    <property type="match status" value="1"/>
</dbReference>
<comment type="similarity">
    <text evidence="1">Belongs to the EndA/NucM nuclease family.</text>
</comment>
<dbReference type="AlphaFoldDB" id="A0A095SSV3"/>
<evidence type="ECO:0000259" key="6">
    <source>
        <dbReference type="Pfam" id="PF18962"/>
    </source>
</evidence>
<reference evidence="7 8" key="1">
    <citation type="submission" date="2014-09" db="EMBL/GenBank/DDBJ databases">
        <title>Whole Genome Shotgun of Flavobacterium aquatile LMG 4008.</title>
        <authorList>
            <person name="Gale A.N."/>
            <person name="Pipes S.E."/>
            <person name="Newman J.D."/>
        </authorList>
    </citation>
    <scope>NUCLEOTIDE SEQUENCE [LARGE SCALE GENOMIC DNA]</scope>
    <source>
        <strain evidence="7 8">LMG 4008</strain>
    </source>
</reference>
<feature type="domain" description="Secretion system C-terminal sorting" evidence="6">
    <location>
        <begin position="305"/>
        <end position="376"/>
    </location>
</feature>
<dbReference type="InterPro" id="IPR007346">
    <property type="entry name" value="Endonuclease-I"/>
</dbReference>
<dbReference type="eggNOG" id="COG2356">
    <property type="taxonomic scope" value="Bacteria"/>
</dbReference>
<evidence type="ECO:0000256" key="5">
    <source>
        <dbReference type="SAM" id="SignalP"/>
    </source>
</evidence>
<dbReference type="RefSeq" id="WP_035127484.1">
    <property type="nucleotide sequence ID" value="NZ_JRHH01000004.1"/>
</dbReference>
<evidence type="ECO:0000256" key="4">
    <source>
        <dbReference type="ARBA" id="ARBA00022801"/>
    </source>
</evidence>
<dbReference type="InterPro" id="IPR044925">
    <property type="entry name" value="His-Me_finger_sf"/>
</dbReference>
<dbReference type="OrthoDB" id="5485925at2"/>
<dbReference type="Proteomes" id="UP000029554">
    <property type="component" value="Unassembled WGS sequence"/>
</dbReference>
<feature type="signal peptide" evidence="5">
    <location>
        <begin position="1"/>
        <end position="18"/>
    </location>
</feature>
<dbReference type="PANTHER" id="PTHR33607">
    <property type="entry name" value="ENDONUCLEASE-1"/>
    <property type="match status" value="1"/>
</dbReference>
<gene>
    <name evidence="7" type="ORF">LG45_10915</name>
</gene>
<evidence type="ECO:0000256" key="2">
    <source>
        <dbReference type="ARBA" id="ARBA00022722"/>
    </source>
</evidence>
<proteinExistence type="inferred from homology"/>
<evidence type="ECO:0000256" key="1">
    <source>
        <dbReference type="ARBA" id="ARBA00006429"/>
    </source>
</evidence>
<dbReference type="STRING" id="1453498.LG45_10915"/>
<dbReference type="Pfam" id="PF04231">
    <property type="entry name" value="Endonuclease_1"/>
    <property type="match status" value="1"/>
</dbReference>
<dbReference type="EMBL" id="JRHH01000004">
    <property type="protein sequence ID" value="KGD67627.1"/>
    <property type="molecule type" value="Genomic_DNA"/>
</dbReference>
<name>A0A095SSV3_9FLAO</name>
<comment type="caution">
    <text evidence="7">The sequence shown here is derived from an EMBL/GenBank/DDBJ whole genome shotgun (WGS) entry which is preliminary data.</text>
</comment>
<keyword evidence="8" id="KW-1185">Reference proteome</keyword>
<dbReference type="InterPro" id="IPR026444">
    <property type="entry name" value="Secre_tail"/>
</dbReference>
<evidence type="ECO:0000313" key="8">
    <source>
        <dbReference type="Proteomes" id="UP000029554"/>
    </source>
</evidence>
<dbReference type="Pfam" id="PF18962">
    <property type="entry name" value="Por_Secre_tail"/>
    <property type="match status" value="1"/>
</dbReference>
<organism evidence="7 8">
    <name type="scientific">Flavobacterium aquatile LMG 4008 = ATCC 11947</name>
    <dbReference type="NCBI Taxonomy" id="1453498"/>
    <lineage>
        <taxon>Bacteria</taxon>
        <taxon>Pseudomonadati</taxon>
        <taxon>Bacteroidota</taxon>
        <taxon>Flavobacteriia</taxon>
        <taxon>Flavobacteriales</taxon>
        <taxon>Flavobacteriaceae</taxon>
        <taxon>Flavobacterium</taxon>
    </lineage>
</organism>
<keyword evidence="4" id="KW-0378">Hydrolase</keyword>
<accession>A0A095SSV3</accession>
<keyword evidence="2" id="KW-0540">Nuclease</keyword>
<dbReference type="GO" id="GO:0004518">
    <property type="term" value="F:nuclease activity"/>
    <property type="evidence" value="ECO:0007669"/>
    <property type="project" value="UniProtKB-KW"/>
</dbReference>
<dbReference type="PANTHER" id="PTHR33607:SF2">
    <property type="entry name" value="ENDONUCLEASE-1"/>
    <property type="match status" value="1"/>
</dbReference>